<feature type="domain" description="DUF5655" evidence="1">
    <location>
        <begin position="208"/>
        <end position="315"/>
    </location>
</feature>
<gene>
    <name evidence="2" type="ORF">CT19425_80057</name>
</gene>
<sequence>MSDIQLFRLSNGAAVELPSRAAALERQLQTLIEAQMPTFLGVRFLASEYATGKTHKGRIDSLGLDENDCPVIIEYKRHSNENVINQGLFYLDWLLDHQAEFRWLVMEKLGKEVAERIEWAGTRLLCIAADFTRYDQYAVQQIPRNIELLRYKMFGEDLLLLELVNANSVPDATTAKSEAAAAQTASVEPLSEPALTKTVGKDKSLLEQLEQASPEICELYALTKTYMASLGDDVQEKQLKLYTAFKRLKNFACVLVYPQRLVLTLKLDPATVALEEGFSRDVSQVGHWGTGDLEVYLRTPADLERAKPLIERSYNEN</sequence>
<evidence type="ECO:0000313" key="2">
    <source>
        <dbReference type="EMBL" id="SPK72679.1"/>
    </source>
</evidence>
<organism evidence="2 3">
    <name type="scientific">Cupriavidus taiwanensis</name>
    <dbReference type="NCBI Taxonomy" id="164546"/>
    <lineage>
        <taxon>Bacteria</taxon>
        <taxon>Pseudomonadati</taxon>
        <taxon>Pseudomonadota</taxon>
        <taxon>Betaproteobacteria</taxon>
        <taxon>Burkholderiales</taxon>
        <taxon>Burkholderiaceae</taxon>
        <taxon>Cupriavidus</taxon>
    </lineage>
</organism>
<protein>
    <recommendedName>
        <fullName evidence="1">DUF5655 domain-containing protein</fullName>
    </recommendedName>
</protein>
<dbReference type="Pfam" id="PF18899">
    <property type="entry name" value="DUF5655"/>
    <property type="match status" value="1"/>
</dbReference>
<dbReference type="Gene3D" id="3.40.1350.10">
    <property type="match status" value="1"/>
</dbReference>
<accession>A0A375IGK9</accession>
<dbReference type="AlphaFoldDB" id="A0A375IGK9"/>
<dbReference type="EMBL" id="LT991976">
    <property type="protein sequence ID" value="SPK72679.1"/>
    <property type="molecule type" value="Genomic_DNA"/>
</dbReference>
<proteinExistence type="predicted"/>
<name>A0A375IGK9_9BURK</name>
<dbReference type="InterPro" id="IPR011856">
    <property type="entry name" value="tRNA_endonuc-like_dom_sf"/>
</dbReference>
<evidence type="ECO:0000259" key="1">
    <source>
        <dbReference type="Pfam" id="PF18899"/>
    </source>
</evidence>
<dbReference type="Proteomes" id="UP000255505">
    <property type="component" value="Chromosome I"/>
</dbReference>
<dbReference type="InterPro" id="IPR043714">
    <property type="entry name" value="DUF5655"/>
</dbReference>
<evidence type="ECO:0000313" key="3">
    <source>
        <dbReference type="Proteomes" id="UP000255505"/>
    </source>
</evidence>
<dbReference type="GO" id="GO:0003676">
    <property type="term" value="F:nucleic acid binding"/>
    <property type="evidence" value="ECO:0007669"/>
    <property type="project" value="InterPro"/>
</dbReference>
<reference evidence="2 3" key="1">
    <citation type="submission" date="2018-01" db="EMBL/GenBank/DDBJ databases">
        <authorList>
            <person name="Gaut B.S."/>
            <person name="Morton B.R."/>
            <person name="Clegg M.T."/>
            <person name="Duvall M.R."/>
        </authorList>
    </citation>
    <scope>NUCLEOTIDE SEQUENCE [LARGE SCALE GENOMIC DNA]</scope>
    <source>
        <strain evidence="2">Cupriavidus taiwanensis LMG 19425</strain>
    </source>
</reference>
<dbReference type="RefSeq" id="WP_115662408.1">
    <property type="nucleotide sequence ID" value="NZ_LT991976.1"/>
</dbReference>